<name>A0A418SCS9_9RHOB</name>
<dbReference type="AlphaFoldDB" id="A0A418SCS9"/>
<dbReference type="InterPro" id="IPR009936">
    <property type="entry name" value="DUF1468"/>
</dbReference>
<reference evidence="2 3" key="1">
    <citation type="submission" date="2020-08" db="EMBL/GenBank/DDBJ databases">
        <title>Genome sequence of Rhodobacteraceae bacterium Lw-13e.</title>
        <authorList>
            <person name="Poehlein A."/>
            <person name="Wolter L."/>
            <person name="Daniel R."/>
            <person name="Brinkhoff T."/>
        </authorList>
    </citation>
    <scope>NUCLEOTIDE SEQUENCE [LARGE SCALE GENOMIC DNA]</scope>
    <source>
        <strain evidence="2 3">Lw-13e</strain>
        <plasmid evidence="2 3">p202</plasmid>
    </source>
</reference>
<evidence type="ECO:0000313" key="2">
    <source>
        <dbReference type="EMBL" id="QPM92403.1"/>
    </source>
</evidence>
<evidence type="ECO:0000313" key="3">
    <source>
        <dbReference type="Proteomes" id="UP000283786"/>
    </source>
</evidence>
<dbReference type="Pfam" id="PF07331">
    <property type="entry name" value="TctB"/>
    <property type="match status" value="1"/>
</dbReference>
<proteinExistence type="predicted"/>
<dbReference type="OrthoDB" id="6174504at2"/>
<dbReference type="Proteomes" id="UP000283786">
    <property type="component" value="Plasmid p202"/>
</dbReference>
<organism evidence="2 3">
    <name type="scientific">Pseudooceanicola algae</name>
    <dbReference type="NCBI Taxonomy" id="1537215"/>
    <lineage>
        <taxon>Bacteria</taxon>
        <taxon>Pseudomonadati</taxon>
        <taxon>Pseudomonadota</taxon>
        <taxon>Alphaproteobacteria</taxon>
        <taxon>Rhodobacterales</taxon>
        <taxon>Paracoccaceae</taxon>
        <taxon>Pseudooceanicola</taxon>
    </lineage>
</organism>
<gene>
    <name evidence="2" type="ORF">PSAL_036670</name>
</gene>
<protein>
    <recommendedName>
        <fullName evidence="1">DUF1468 domain-containing protein</fullName>
    </recommendedName>
</protein>
<dbReference type="RefSeq" id="WP_119840426.1">
    <property type="nucleotide sequence ID" value="NZ_CP060437.1"/>
</dbReference>
<sequence length="167" mass="17901">MKITDALLGGFFLLLGALMLWQASLFPTFASQPYGAAFLPSILASGFILAGALLLVRDLRLRRALAKGDTGQGDDSNPFFAWNTDLKHGGAPALLAVLGNVLAHIFLTPIIGFLPVSIVGLTLLFLILRLRPWVAIAIAIATSLVCWWLFVGLLRVPLPRGILDGVL</sequence>
<accession>A0A418SCS9</accession>
<evidence type="ECO:0000259" key="1">
    <source>
        <dbReference type="Pfam" id="PF07331"/>
    </source>
</evidence>
<keyword evidence="2" id="KW-0614">Plasmid</keyword>
<keyword evidence="3" id="KW-1185">Reference proteome</keyword>
<feature type="domain" description="DUF1468" evidence="1">
    <location>
        <begin position="8"/>
        <end position="159"/>
    </location>
</feature>
<dbReference type="KEGG" id="palw:PSAL_036670"/>
<geneLocation type="plasmid" evidence="2 3">
    <name>p202</name>
</geneLocation>
<dbReference type="EMBL" id="CP060437">
    <property type="protein sequence ID" value="QPM92403.1"/>
    <property type="molecule type" value="Genomic_DNA"/>
</dbReference>